<comment type="caution">
    <text evidence="2">The sequence shown here is derived from an EMBL/GenBank/DDBJ whole genome shotgun (WGS) entry which is preliminary data.</text>
</comment>
<gene>
    <name evidence="2" type="ORF">COT92_02910</name>
</gene>
<accession>A0A2H0VCR7</accession>
<dbReference type="AlphaFoldDB" id="A0A2H0VCR7"/>
<dbReference type="SUPFAM" id="SSF46689">
    <property type="entry name" value="Homeodomain-like"/>
    <property type="match status" value="1"/>
</dbReference>
<evidence type="ECO:0000256" key="1">
    <source>
        <dbReference type="SAM" id="MobiDB-lite"/>
    </source>
</evidence>
<dbReference type="InterPro" id="IPR046929">
    <property type="entry name" value="HTH_Tnp"/>
</dbReference>
<dbReference type="InterPro" id="IPR009057">
    <property type="entry name" value="Homeodomain-like_sf"/>
</dbReference>
<dbReference type="EMBL" id="PFAK01000047">
    <property type="protein sequence ID" value="PIR96090.1"/>
    <property type="molecule type" value="Genomic_DNA"/>
</dbReference>
<dbReference type="Proteomes" id="UP000230922">
    <property type="component" value="Unassembled WGS sequence"/>
</dbReference>
<protein>
    <submittedName>
        <fullName evidence="2">Uncharacterized protein</fullName>
    </submittedName>
</protein>
<proteinExistence type="predicted"/>
<reference evidence="3" key="1">
    <citation type="submission" date="2017-09" db="EMBL/GenBank/DDBJ databases">
        <title>Depth-based differentiation of microbial function through sediment-hosted aquifers and enrichment of novel symbionts in the deep terrestrial subsurface.</title>
        <authorList>
            <person name="Probst A.J."/>
            <person name="Ladd B."/>
            <person name="Jarett J.K."/>
            <person name="Geller-Mcgrath D.E."/>
            <person name="Sieber C.M.K."/>
            <person name="Emerson J.B."/>
            <person name="Anantharaman K."/>
            <person name="Thomas B.C."/>
            <person name="Malmstrom R."/>
            <person name="Stieglmeier M."/>
            <person name="Klingl A."/>
            <person name="Woyke T."/>
            <person name="Ryan C.M."/>
            <person name="Banfield J.F."/>
        </authorList>
    </citation>
    <scope>NUCLEOTIDE SEQUENCE [LARGE SCALE GENOMIC DNA]</scope>
</reference>
<evidence type="ECO:0000313" key="3">
    <source>
        <dbReference type="Proteomes" id="UP000230922"/>
    </source>
</evidence>
<evidence type="ECO:0000313" key="2">
    <source>
        <dbReference type="EMBL" id="PIR96090.1"/>
    </source>
</evidence>
<organism evidence="2 3">
    <name type="scientific">Candidatus Doudnabacteria bacterium CG10_big_fil_rev_8_21_14_0_10_42_18</name>
    <dbReference type="NCBI Taxonomy" id="1974552"/>
    <lineage>
        <taxon>Bacteria</taxon>
        <taxon>Candidatus Doudnaibacteriota</taxon>
    </lineage>
</organism>
<dbReference type="Pfam" id="PF20310">
    <property type="entry name" value="HTH_Tnp_2"/>
    <property type="match status" value="1"/>
</dbReference>
<name>A0A2H0VCR7_9BACT</name>
<sequence>MDRVIYSAEQIKALLINPNVAKCSSKSVSYRKEFKVRVVKEYYEQGFGPNAIFQKAGFDLNIIGRDKPKNCLKLWRKIYKAKGEQGLNTESRGRNGGRRPKDKESADIEYLQTKIAYLEAENIFLRNLKTKTKN</sequence>
<feature type="region of interest" description="Disordered" evidence="1">
    <location>
        <begin position="86"/>
        <end position="105"/>
    </location>
</feature>